<proteinExistence type="predicted"/>
<comment type="caution">
    <text evidence="3">The sequence shown here is derived from an EMBL/GenBank/DDBJ whole genome shotgun (WGS) entry which is preliminary data.</text>
</comment>
<keyword evidence="2" id="KW-0732">Signal</keyword>
<evidence type="ECO:0000313" key="4">
    <source>
        <dbReference type="Proteomes" id="UP001497623"/>
    </source>
</evidence>
<evidence type="ECO:0000313" key="3">
    <source>
        <dbReference type="EMBL" id="CAL4123156.1"/>
    </source>
</evidence>
<evidence type="ECO:0000256" key="2">
    <source>
        <dbReference type="SAM" id="SignalP"/>
    </source>
</evidence>
<feature type="compositionally biased region" description="Basic and acidic residues" evidence="1">
    <location>
        <begin position="305"/>
        <end position="331"/>
    </location>
</feature>
<dbReference type="Proteomes" id="UP001497623">
    <property type="component" value="Unassembled WGS sequence"/>
</dbReference>
<sequence length="338" mass="38652">MFHDVILSGGFFLIALSVQISKITRSSCVPKESGFKMLTILDGPYPVVKINNFMELVSSNEKAVNHSDSFFLSRQLRLSPESYNLLLPLWASFNGQKSRSNIKLLKSLSRFSHDVPTHVMTLFFASCPWGMKGLKSIHNQIWHNKNPHNYTWINILAYLEAEIARKQARSETPPAGTAVHPVIPSRSLKPEAALASLAANKTVLDAEQQLLEESMKVEGHTLEKLRQKEEASSARQKTQDESTRRRLQDTEDRLNMEIDQLKSQSQQMEKRYSEVHQQNKELWHLVNQVLAGQMKNLNLEGPGTGDDKLDPQEQQKQDNAKKQSEEELHQRELKRRSM</sequence>
<organism evidence="3 4">
    <name type="scientific">Meganyctiphanes norvegica</name>
    <name type="common">Northern krill</name>
    <name type="synonym">Thysanopoda norvegica</name>
    <dbReference type="NCBI Taxonomy" id="48144"/>
    <lineage>
        <taxon>Eukaryota</taxon>
        <taxon>Metazoa</taxon>
        <taxon>Ecdysozoa</taxon>
        <taxon>Arthropoda</taxon>
        <taxon>Crustacea</taxon>
        <taxon>Multicrustacea</taxon>
        <taxon>Malacostraca</taxon>
        <taxon>Eumalacostraca</taxon>
        <taxon>Eucarida</taxon>
        <taxon>Euphausiacea</taxon>
        <taxon>Euphausiidae</taxon>
        <taxon>Meganyctiphanes</taxon>
    </lineage>
</organism>
<dbReference type="EMBL" id="CAXKWB010021414">
    <property type="protein sequence ID" value="CAL4123156.1"/>
    <property type="molecule type" value="Genomic_DNA"/>
</dbReference>
<accession>A0AAV2RDA1</accession>
<feature type="region of interest" description="Disordered" evidence="1">
    <location>
        <begin position="296"/>
        <end position="338"/>
    </location>
</feature>
<dbReference type="AlphaFoldDB" id="A0AAV2RDA1"/>
<feature type="signal peptide" evidence="2">
    <location>
        <begin position="1"/>
        <end position="17"/>
    </location>
</feature>
<feature type="region of interest" description="Disordered" evidence="1">
    <location>
        <begin position="221"/>
        <end position="253"/>
    </location>
</feature>
<protein>
    <submittedName>
        <fullName evidence="3">Uncharacterized protein</fullName>
    </submittedName>
</protein>
<feature type="non-terminal residue" evidence="3">
    <location>
        <position position="338"/>
    </location>
</feature>
<name>A0AAV2RDA1_MEGNR</name>
<keyword evidence="4" id="KW-1185">Reference proteome</keyword>
<feature type="chain" id="PRO_5043517111" evidence="2">
    <location>
        <begin position="18"/>
        <end position="338"/>
    </location>
</feature>
<evidence type="ECO:0000256" key="1">
    <source>
        <dbReference type="SAM" id="MobiDB-lite"/>
    </source>
</evidence>
<gene>
    <name evidence="3" type="ORF">MNOR_LOCUS23844</name>
</gene>
<reference evidence="3 4" key="1">
    <citation type="submission" date="2024-05" db="EMBL/GenBank/DDBJ databases">
        <authorList>
            <person name="Wallberg A."/>
        </authorList>
    </citation>
    <scope>NUCLEOTIDE SEQUENCE [LARGE SCALE GENOMIC DNA]</scope>
</reference>